<dbReference type="AlphaFoldDB" id="A0A150H276"/>
<comment type="caution">
    <text evidence="1">The sequence shown here is derived from an EMBL/GenBank/DDBJ whole genome shotgun (WGS) entry which is preliminary data.</text>
</comment>
<gene>
    <name evidence="1" type="ORF">GPECTOR_2g1230</name>
</gene>
<dbReference type="EMBL" id="LSYV01000003">
    <property type="protein sequence ID" value="KXZ55680.1"/>
    <property type="molecule type" value="Genomic_DNA"/>
</dbReference>
<keyword evidence="2" id="KW-1185">Reference proteome</keyword>
<accession>A0A150H276</accession>
<evidence type="ECO:0000313" key="1">
    <source>
        <dbReference type="EMBL" id="KXZ55680.1"/>
    </source>
</evidence>
<protein>
    <submittedName>
        <fullName evidence="1">Uncharacterized protein</fullName>
    </submittedName>
</protein>
<organism evidence="1 2">
    <name type="scientific">Gonium pectorale</name>
    <name type="common">Green alga</name>
    <dbReference type="NCBI Taxonomy" id="33097"/>
    <lineage>
        <taxon>Eukaryota</taxon>
        <taxon>Viridiplantae</taxon>
        <taxon>Chlorophyta</taxon>
        <taxon>core chlorophytes</taxon>
        <taxon>Chlorophyceae</taxon>
        <taxon>CS clade</taxon>
        <taxon>Chlamydomonadales</taxon>
        <taxon>Volvocaceae</taxon>
        <taxon>Gonium</taxon>
    </lineage>
</organism>
<reference evidence="2" key="1">
    <citation type="journal article" date="2016" name="Nat. Commun.">
        <title>The Gonium pectorale genome demonstrates co-option of cell cycle regulation during the evolution of multicellularity.</title>
        <authorList>
            <person name="Hanschen E.R."/>
            <person name="Marriage T.N."/>
            <person name="Ferris P.J."/>
            <person name="Hamaji T."/>
            <person name="Toyoda A."/>
            <person name="Fujiyama A."/>
            <person name="Neme R."/>
            <person name="Noguchi H."/>
            <person name="Minakuchi Y."/>
            <person name="Suzuki M."/>
            <person name="Kawai-Toyooka H."/>
            <person name="Smith D.R."/>
            <person name="Sparks H."/>
            <person name="Anderson J."/>
            <person name="Bakaric R."/>
            <person name="Luria V."/>
            <person name="Karger A."/>
            <person name="Kirschner M.W."/>
            <person name="Durand P.M."/>
            <person name="Michod R.E."/>
            <person name="Nozaki H."/>
            <person name="Olson B.J."/>
        </authorList>
    </citation>
    <scope>NUCLEOTIDE SEQUENCE [LARGE SCALE GENOMIC DNA]</scope>
    <source>
        <strain evidence="2">NIES-2863</strain>
    </source>
</reference>
<dbReference type="Proteomes" id="UP000075714">
    <property type="component" value="Unassembled WGS sequence"/>
</dbReference>
<name>A0A150H276_GONPE</name>
<evidence type="ECO:0000313" key="2">
    <source>
        <dbReference type="Proteomes" id="UP000075714"/>
    </source>
</evidence>
<sequence>MAAASMPLVGAGAAAAMPGFTGACPLQAAGAMWSLMGCAPVPPAAAPAVPGGAPERACSAASSDIAFPSTSCSNSVPTIGGISAPASPPPLAASPVSVCNGSSDLPAEDDEFATFIDSFLRSGDSELTDAAISSGLFKDAGASTSGDSGASATVPEEEACLTRSDSHNLLHLLGSDLDVPGIC</sequence>
<proteinExistence type="predicted"/>
<dbReference type="OrthoDB" id="10595158at2759"/>